<dbReference type="AlphaFoldDB" id="A0A285VWL4"/>
<accession>A0A285VWL4</accession>
<organism evidence="2 3">
    <name type="scientific">Ornithinimicrobium cerasi</name>
    <dbReference type="NCBI Taxonomy" id="2248773"/>
    <lineage>
        <taxon>Bacteria</taxon>
        <taxon>Bacillati</taxon>
        <taxon>Actinomycetota</taxon>
        <taxon>Actinomycetes</taxon>
        <taxon>Micrococcales</taxon>
        <taxon>Ornithinimicrobiaceae</taxon>
        <taxon>Ornithinimicrobium</taxon>
    </lineage>
</organism>
<feature type="non-terminal residue" evidence="2">
    <location>
        <position position="1"/>
    </location>
</feature>
<protein>
    <submittedName>
        <fullName evidence="2">Uncharacterized protein</fullName>
    </submittedName>
</protein>
<keyword evidence="1" id="KW-1133">Transmembrane helix</keyword>
<sequence length="99" mass="9745">PAGTVSADVTLAGTETVVLGPADLDLAEGTNTIVYAWGSAEAGNLDLAVQTIDGLHSSPEGVPSGQGGLVDTNTLMVLALAGVAGAAIAGRFVVRSERV</sequence>
<name>A0A285VWL4_9MICO</name>
<evidence type="ECO:0000313" key="3">
    <source>
        <dbReference type="Proteomes" id="UP000219688"/>
    </source>
</evidence>
<keyword evidence="1" id="KW-0472">Membrane</keyword>
<gene>
    <name evidence="2" type="ORF">SAMN05421879_13412</name>
</gene>
<proteinExistence type="predicted"/>
<keyword evidence="1" id="KW-0812">Transmembrane</keyword>
<dbReference type="Proteomes" id="UP000219688">
    <property type="component" value="Unassembled WGS sequence"/>
</dbReference>
<dbReference type="EMBL" id="OBQK01000034">
    <property type="protein sequence ID" value="SOC58402.1"/>
    <property type="molecule type" value="Genomic_DNA"/>
</dbReference>
<evidence type="ECO:0000313" key="2">
    <source>
        <dbReference type="EMBL" id="SOC58402.1"/>
    </source>
</evidence>
<feature type="transmembrane region" description="Helical" evidence="1">
    <location>
        <begin position="75"/>
        <end position="94"/>
    </location>
</feature>
<reference evidence="3" key="1">
    <citation type="submission" date="2017-08" db="EMBL/GenBank/DDBJ databases">
        <authorList>
            <person name="Varghese N."/>
            <person name="Submissions S."/>
        </authorList>
    </citation>
    <scope>NUCLEOTIDE SEQUENCE [LARGE SCALE GENOMIC DNA]</scope>
    <source>
        <strain evidence="3">USBA17B2</strain>
    </source>
</reference>
<evidence type="ECO:0000256" key="1">
    <source>
        <dbReference type="SAM" id="Phobius"/>
    </source>
</evidence>
<keyword evidence="3" id="KW-1185">Reference proteome</keyword>